<proteinExistence type="predicted"/>
<reference evidence="1 2" key="1">
    <citation type="submission" date="2023-06" db="EMBL/GenBank/DDBJ databases">
        <title>Sporosarcina sp. nov., isolated from Korean traditional fermented seafood 'Jeotgal'.</title>
        <authorList>
            <person name="Yang A.I."/>
            <person name="Shin N.-R."/>
        </authorList>
    </citation>
    <scope>NUCLEOTIDE SEQUENCE [LARGE SCALE GENOMIC DNA]</scope>
    <source>
        <strain evidence="1 2">KCTC13119</strain>
    </source>
</reference>
<evidence type="ECO:0000313" key="1">
    <source>
        <dbReference type="EMBL" id="MDW0113419.1"/>
    </source>
</evidence>
<sequence>MVELTVQEGYSVGLFKFGMKEEEAERVNKIYIEKYNCYDYTFHFEYDEEGGVQYIHLIVNDLKNNFYCNFKGIDVINTKAEKLIEHFDAISPYIRNSDSKFGFMYVFPKLGITFWRGDVCAEEDLEADWFKELHPEIQEDTKKFMYFETVKFHKDLI</sequence>
<evidence type="ECO:0000313" key="2">
    <source>
        <dbReference type="Proteomes" id="UP001282284"/>
    </source>
</evidence>
<comment type="caution">
    <text evidence="1">The sequence shown here is derived from an EMBL/GenBank/DDBJ whole genome shotgun (WGS) entry which is preliminary data.</text>
</comment>
<gene>
    <name evidence="1" type="ORF">QT711_09490</name>
</gene>
<name>A0ABU4G8W4_9BACL</name>
<dbReference type="EMBL" id="JAUBDI010000007">
    <property type="protein sequence ID" value="MDW0113419.1"/>
    <property type="molecule type" value="Genomic_DNA"/>
</dbReference>
<organism evidence="1 2">
    <name type="scientific">Sporosarcina saromensis</name>
    <dbReference type="NCBI Taxonomy" id="359365"/>
    <lineage>
        <taxon>Bacteria</taxon>
        <taxon>Bacillati</taxon>
        <taxon>Bacillota</taxon>
        <taxon>Bacilli</taxon>
        <taxon>Bacillales</taxon>
        <taxon>Caryophanaceae</taxon>
        <taxon>Sporosarcina</taxon>
    </lineage>
</organism>
<dbReference type="Proteomes" id="UP001282284">
    <property type="component" value="Unassembled WGS sequence"/>
</dbReference>
<keyword evidence="2" id="KW-1185">Reference proteome</keyword>
<accession>A0ABU4G8W4</accession>
<dbReference type="RefSeq" id="WP_317943740.1">
    <property type="nucleotide sequence ID" value="NZ_JAUBDI010000007.1"/>
</dbReference>
<protein>
    <submittedName>
        <fullName evidence="1">Uncharacterized protein</fullName>
    </submittedName>
</protein>